<reference evidence="1" key="1">
    <citation type="submission" date="2020-01" db="EMBL/GenBank/DDBJ databases">
        <authorList>
            <consortium name="DOE Joint Genome Institute"/>
            <person name="Haridas S."/>
            <person name="Albert R."/>
            <person name="Binder M."/>
            <person name="Bloem J."/>
            <person name="Labutti K."/>
            <person name="Salamov A."/>
            <person name="Andreopoulos B."/>
            <person name="Baker S.E."/>
            <person name="Barry K."/>
            <person name="Bills G."/>
            <person name="Bluhm B.H."/>
            <person name="Cannon C."/>
            <person name="Castanera R."/>
            <person name="Culley D.E."/>
            <person name="Daum C."/>
            <person name="Ezra D."/>
            <person name="Gonzalez J.B."/>
            <person name="Henrissat B."/>
            <person name="Kuo A."/>
            <person name="Liang C."/>
            <person name="Lipzen A."/>
            <person name="Lutzoni F."/>
            <person name="Magnuson J."/>
            <person name="Mondo S."/>
            <person name="Nolan M."/>
            <person name="Ohm R."/>
            <person name="Pangilinan J."/>
            <person name="Park H.-J."/>
            <person name="Ramirez L."/>
            <person name="Alfaro M."/>
            <person name="Sun H."/>
            <person name="Tritt A."/>
            <person name="Yoshinaga Y."/>
            <person name="Zwiers L.-H."/>
            <person name="Turgeon B.G."/>
            <person name="Goodwin S.B."/>
            <person name="Spatafora J.W."/>
            <person name="Crous P.W."/>
            <person name="Grigoriev I.V."/>
        </authorList>
    </citation>
    <scope>NUCLEOTIDE SEQUENCE</scope>
    <source>
        <strain evidence="1">IPT5</strain>
    </source>
</reference>
<organism evidence="1 2">
    <name type="scientific">Plenodomus tracheiphilus IPT5</name>
    <dbReference type="NCBI Taxonomy" id="1408161"/>
    <lineage>
        <taxon>Eukaryota</taxon>
        <taxon>Fungi</taxon>
        <taxon>Dikarya</taxon>
        <taxon>Ascomycota</taxon>
        <taxon>Pezizomycotina</taxon>
        <taxon>Dothideomycetes</taxon>
        <taxon>Pleosporomycetidae</taxon>
        <taxon>Pleosporales</taxon>
        <taxon>Pleosporineae</taxon>
        <taxon>Leptosphaeriaceae</taxon>
        <taxon>Plenodomus</taxon>
    </lineage>
</organism>
<protein>
    <submittedName>
        <fullName evidence="1">Uncharacterized protein</fullName>
    </submittedName>
</protein>
<dbReference type="EMBL" id="MU006297">
    <property type="protein sequence ID" value="KAF2852928.1"/>
    <property type="molecule type" value="Genomic_DNA"/>
</dbReference>
<evidence type="ECO:0000313" key="2">
    <source>
        <dbReference type="Proteomes" id="UP000799423"/>
    </source>
</evidence>
<dbReference type="AlphaFoldDB" id="A0A6A7BFE8"/>
<dbReference type="Proteomes" id="UP000799423">
    <property type="component" value="Unassembled WGS sequence"/>
</dbReference>
<keyword evidence="2" id="KW-1185">Reference proteome</keyword>
<evidence type="ECO:0000313" key="1">
    <source>
        <dbReference type="EMBL" id="KAF2852928.1"/>
    </source>
</evidence>
<name>A0A6A7BFE8_9PLEO</name>
<accession>A0A6A7BFE8</accession>
<gene>
    <name evidence="1" type="ORF">T440DRAFT_516217</name>
</gene>
<proteinExistence type="predicted"/>
<sequence length="198" mass="22107">MAAGGFEAPQATGVKNDGVSAELPGYVAAEEHNRALNKIAKLSQDLEHRITEAEYASKACRDLASWTYNERNRLHQEMGLTRAETARKVEEAVNKEHRRITTKVAKVLVAEINKAKTEVRLAPMSTEDMRIVLDKIMNVYKDTTDSEDTEAGHRLDQDNAMAVMDDLIHQHFADFAPSVSDQVDELIAQEVGNLMVEE</sequence>
<dbReference type="OrthoDB" id="3799098at2759"/>